<feature type="region of interest" description="Disordered" evidence="1">
    <location>
        <begin position="1"/>
        <end position="32"/>
    </location>
</feature>
<accession>A0A6G1GUV3</accession>
<evidence type="ECO:0000313" key="3">
    <source>
        <dbReference type="Proteomes" id="UP000800041"/>
    </source>
</evidence>
<gene>
    <name evidence="2" type="ORF">K402DRAFT_135105</name>
</gene>
<evidence type="ECO:0000256" key="1">
    <source>
        <dbReference type="SAM" id="MobiDB-lite"/>
    </source>
</evidence>
<keyword evidence="3" id="KW-1185">Reference proteome</keyword>
<dbReference type="Proteomes" id="UP000800041">
    <property type="component" value="Unassembled WGS sequence"/>
</dbReference>
<dbReference type="EMBL" id="ML977166">
    <property type="protein sequence ID" value="KAF1984741.1"/>
    <property type="molecule type" value="Genomic_DNA"/>
</dbReference>
<proteinExistence type="predicted"/>
<dbReference type="AlphaFoldDB" id="A0A6G1GUV3"/>
<sequence>MPPLPTPPLPHSPPHQTSSESDTCRKHPSPGKRCTCAPGPAALHSDLIISTTHTLHLTRRTQATQTMPHPHSVVNTRLVPSPKPIPIAVHTLVYSSATFHRLLSAPPPVVCSSPASPSTDWTLGLPRTPVPAVPGVPFVNGSMHALCDMCKGVADIRRMERDGACESKLRCTRLSNQ</sequence>
<feature type="compositionally biased region" description="Pro residues" evidence="1">
    <location>
        <begin position="1"/>
        <end position="13"/>
    </location>
</feature>
<name>A0A6G1GUV3_9PEZI</name>
<protein>
    <submittedName>
        <fullName evidence="2">Uncharacterized protein</fullName>
    </submittedName>
</protein>
<reference evidence="2" key="1">
    <citation type="journal article" date="2020" name="Stud. Mycol.">
        <title>101 Dothideomycetes genomes: a test case for predicting lifestyles and emergence of pathogens.</title>
        <authorList>
            <person name="Haridas S."/>
            <person name="Albert R."/>
            <person name="Binder M."/>
            <person name="Bloem J."/>
            <person name="Labutti K."/>
            <person name="Salamov A."/>
            <person name="Andreopoulos B."/>
            <person name="Baker S."/>
            <person name="Barry K."/>
            <person name="Bills G."/>
            <person name="Bluhm B."/>
            <person name="Cannon C."/>
            <person name="Castanera R."/>
            <person name="Culley D."/>
            <person name="Daum C."/>
            <person name="Ezra D."/>
            <person name="Gonzalez J."/>
            <person name="Henrissat B."/>
            <person name="Kuo A."/>
            <person name="Liang C."/>
            <person name="Lipzen A."/>
            <person name="Lutzoni F."/>
            <person name="Magnuson J."/>
            <person name="Mondo S."/>
            <person name="Nolan M."/>
            <person name="Ohm R."/>
            <person name="Pangilinan J."/>
            <person name="Park H.-J."/>
            <person name="Ramirez L."/>
            <person name="Alfaro M."/>
            <person name="Sun H."/>
            <person name="Tritt A."/>
            <person name="Yoshinaga Y."/>
            <person name="Zwiers L.-H."/>
            <person name="Turgeon B."/>
            <person name="Goodwin S."/>
            <person name="Spatafora J."/>
            <person name="Crous P."/>
            <person name="Grigoriev I."/>
        </authorList>
    </citation>
    <scope>NUCLEOTIDE SEQUENCE</scope>
    <source>
        <strain evidence="2">CBS 113979</strain>
    </source>
</reference>
<organism evidence="2 3">
    <name type="scientific">Aulographum hederae CBS 113979</name>
    <dbReference type="NCBI Taxonomy" id="1176131"/>
    <lineage>
        <taxon>Eukaryota</taxon>
        <taxon>Fungi</taxon>
        <taxon>Dikarya</taxon>
        <taxon>Ascomycota</taxon>
        <taxon>Pezizomycotina</taxon>
        <taxon>Dothideomycetes</taxon>
        <taxon>Pleosporomycetidae</taxon>
        <taxon>Aulographales</taxon>
        <taxon>Aulographaceae</taxon>
    </lineage>
</organism>
<evidence type="ECO:0000313" key="2">
    <source>
        <dbReference type="EMBL" id="KAF1984741.1"/>
    </source>
</evidence>